<comment type="subcellular location">
    <subcellularLocation>
        <location evidence="1">Membrane</location>
        <topology evidence="1">Multi-pass membrane protein</topology>
    </subcellularLocation>
</comment>
<evidence type="ECO:0000256" key="1">
    <source>
        <dbReference type="ARBA" id="ARBA00004141"/>
    </source>
</evidence>
<gene>
    <name evidence="7" type="ORF">CKO43_10425</name>
</gene>
<dbReference type="InterPro" id="IPR007829">
    <property type="entry name" value="TM2"/>
</dbReference>
<dbReference type="Pfam" id="PF05154">
    <property type="entry name" value="TM2"/>
    <property type="match status" value="1"/>
</dbReference>
<protein>
    <recommendedName>
        <fullName evidence="6">TM2 domain-containing protein</fullName>
    </recommendedName>
</protein>
<dbReference type="RefSeq" id="WP_200228095.1">
    <property type="nucleotide sequence ID" value="NZ_NRRT01000015.1"/>
</dbReference>
<keyword evidence="3 5" id="KW-1133">Transmembrane helix</keyword>
<dbReference type="Proteomes" id="UP001041814">
    <property type="component" value="Unassembled WGS sequence"/>
</dbReference>
<proteinExistence type="predicted"/>
<feature type="domain" description="TM2" evidence="6">
    <location>
        <begin position="4"/>
        <end position="38"/>
    </location>
</feature>
<evidence type="ECO:0000256" key="3">
    <source>
        <dbReference type="ARBA" id="ARBA00022989"/>
    </source>
</evidence>
<evidence type="ECO:0000256" key="5">
    <source>
        <dbReference type="SAM" id="Phobius"/>
    </source>
</evidence>
<evidence type="ECO:0000313" key="7">
    <source>
        <dbReference type="EMBL" id="MBK1713194.1"/>
    </source>
</evidence>
<dbReference type="EMBL" id="NRRU01000033">
    <property type="protein sequence ID" value="MBK1713194.1"/>
    <property type="molecule type" value="Genomic_DNA"/>
</dbReference>
<evidence type="ECO:0000313" key="8">
    <source>
        <dbReference type="Proteomes" id="UP001041814"/>
    </source>
</evidence>
<reference evidence="7" key="1">
    <citation type="submission" date="2017-08" db="EMBL/GenBank/DDBJ databases">
        <authorList>
            <person name="Imhoff J.F."/>
            <person name="Rahn T."/>
            <person name="Kuenzel S."/>
            <person name="Neulinger S.C."/>
        </authorList>
    </citation>
    <scope>NUCLEOTIDE SEQUENCE</scope>
    <source>
        <strain evidence="7">IM 151</strain>
    </source>
</reference>
<evidence type="ECO:0000259" key="6">
    <source>
        <dbReference type="Pfam" id="PF05154"/>
    </source>
</evidence>
<evidence type="ECO:0000256" key="4">
    <source>
        <dbReference type="ARBA" id="ARBA00023136"/>
    </source>
</evidence>
<keyword evidence="4 5" id="KW-0472">Membrane</keyword>
<comment type="caution">
    <text evidence="7">The sequence shown here is derived from an EMBL/GenBank/DDBJ whole genome shotgun (WGS) entry which is preliminary data.</text>
</comment>
<keyword evidence="8" id="KW-1185">Reference proteome</keyword>
<feature type="transmembrane region" description="Helical" evidence="5">
    <location>
        <begin position="104"/>
        <end position="129"/>
    </location>
</feature>
<accession>A0ABS1DUY9</accession>
<name>A0ABS1DUY9_RUBGE</name>
<keyword evidence="2 5" id="KW-0812">Transmembrane</keyword>
<feature type="transmembrane region" description="Helical" evidence="5">
    <location>
        <begin position="61"/>
        <end position="84"/>
    </location>
</feature>
<sequence>MGYRSKTVATWIAFALGAFGAHRFYLHGRRDALGWLHTPPTLAGLAGVVRMRELGQDDRLAWLLIPLLGLMLSQAMLCAIVYALTPDDRWDARRNPKEPGRATGWGPVLGAIASLMVGGAVLMGTIAFAGQRFFEWQLEDGAEMAPAGTQPSRV</sequence>
<organism evidence="7 8">
    <name type="scientific">Rubrivivax gelatinosus</name>
    <name type="common">Rhodocyclus gelatinosus</name>
    <name type="synonym">Rhodopseudomonas gelatinosa</name>
    <dbReference type="NCBI Taxonomy" id="28068"/>
    <lineage>
        <taxon>Bacteria</taxon>
        <taxon>Pseudomonadati</taxon>
        <taxon>Pseudomonadota</taxon>
        <taxon>Betaproteobacteria</taxon>
        <taxon>Burkholderiales</taxon>
        <taxon>Sphaerotilaceae</taxon>
        <taxon>Rubrivivax</taxon>
    </lineage>
</organism>
<evidence type="ECO:0000256" key="2">
    <source>
        <dbReference type="ARBA" id="ARBA00022692"/>
    </source>
</evidence>
<feature type="transmembrane region" description="Helical" evidence="5">
    <location>
        <begin position="7"/>
        <end position="26"/>
    </location>
</feature>
<reference evidence="7" key="2">
    <citation type="journal article" date="2020" name="Microorganisms">
        <title>Osmotic Adaptation and Compatible Solute Biosynthesis of Phototrophic Bacteria as Revealed from Genome Analyses.</title>
        <authorList>
            <person name="Imhoff J.F."/>
            <person name="Rahn T."/>
            <person name="Kunzel S."/>
            <person name="Keller A."/>
            <person name="Neulinger S.C."/>
        </authorList>
    </citation>
    <scope>NUCLEOTIDE SEQUENCE</scope>
    <source>
        <strain evidence="7">IM 151</strain>
    </source>
</reference>